<gene>
    <name evidence="2" type="ORF">MGWOODY_Tha2350</name>
</gene>
<keyword evidence="1" id="KW-1133">Transmembrane helix</keyword>
<feature type="transmembrane region" description="Helical" evidence="1">
    <location>
        <begin position="77"/>
        <end position="97"/>
    </location>
</feature>
<keyword evidence="1" id="KW-0812">Transmembrane</keyword>
<name>A0A160TCM1_9ZZZZ</name>
<keyword evidence="1" id="KW-0472">Membrane</keyword>
<reference evidence="2" key="1">
    <citation type="submission" date="2015-10" db="EMBL/GenBank/DDBJ databases">
        <authorList>
            <person name="Gilbert D.G."/>
        </authorList>
    </citation>
    <scope>NUCLEOTIDE SEQUENCE</scope>
</reference>
<evidence type="ECO:0000256" key="1">
    <source>
        <dbReference type="SAM" id="Phobius"/>
    </source>
</evidence>
<organism evidence="2">
    <name type="scientific">hydrothermal vent metagenome</name>
    <dbReference type="NCBI Taxonomy" id="652676"/>
    <lineage>
        <taxon>unclassified sequences</taxon>
        <taxon>metagenomes</taxon>
        <taxon>ecological metagenomes</taxon>
    </lineage>
</organism>
<sequence>MTLFFVAGSALTLLLCAAACWLLQHRVNKQTVSAHDAKGYLLIACIIVGFGVSAGCFAVGQQLGYQQQENTSEAMGLALLLDVMVALLALIVGLVVIKEPEQY</sequence>
<accession>A0A160TCM1</accession>
<proteinExistence type="predicted"/>
<feature type="transmembrane region" description="Helical" evidence="1">
    <location>
        <begin position="39"/>
        <end position="65"/>
    </location>
</feature>
<dbReference type="EMBL" id="CZQC01000045">
    <property type="protein sequence ID" value="CUS41553.1"/>
    <property type="molecule type" value="Genomic_DNA"/>
</dbReference>
<protein>
    <submittedName>
        <fullName evidence="2">Uncharacterized protein</fullName>
    </submittedName>
</protein>
<evidence type="ECO:0000313" key="2">
    <source>
        <dbReference type="EMBL" id="CUS41553.1"/>
    </source>
</evidence>
<dbReference type="AlphaFoldDB" id="A0A160TCM1"/>